<comment type="similarity">
    <text evidence="1">Belongs to the flavin monoamine oxidase family.</text>
</comment>
<proteinExistence type="inferred from homology"/>
<evidence type="ECO:0000313" key="5">
    <source>
        <dbReference type="Proteomes" id="UP000777482"/>
    </source>
</evidence>
<dbReference type="OrthoDB" id="5046242at2759"/>
<evidence type="ECO:0000259" key="3">
    <source>
        <dbReference type="Pfam" id="PF01593"/>
    </source>
</evidence>
<dbReference type="PANTHER" id="PTHR10742">
    <property type="entry name" value="FLAVIN MONOAMINE OXIDASE"/>
    <property type="match status" value="1"/>
</dbReference>
<protein>
    <recommendedName>
        <fullName evidence="3">Amine oxidase domain-containing protein</fullName>
    </recommendedName>
</protein>
<accession>A0A9P7B9E0</accession>
<organism evidence="4 5">
    <name type="scientific">Rhodotorula mucilaginosa</name>
    <name type="common">Yeast</name>
    <name type="synonym">Rhodotorula rubra</name>
    <dbReference type="NCBI Taxonomy" id="5537"/>
    <lineage>
        <taxon>Eukaryota</taxon>
        <taxon>Fungi</taxon>
        <taxon>Dikarya</taxon>
        <taxon>Basidiomycota</taxon>
        <taxon>Pucciniomycotina</taxon>
        <taxon>Microbotryomycetes</taxon>
        <taxon>Sporidiobolales</taxon>
        <taxon>Sporidiobolaceae</taxon>
        <taxon>Rhodotorula</taxon>
    </lineage>
</organism>
<dbReference type="Gene3D" id="3.50.50.60">
    <property type="entry name" value="FAD/NAD(P)-binding domain"/>
    <property type="match status" value="1"/>
</dbReference>
<dbReference type="InterPro" id="IPR036188">
    <property type="entry name" value="FAD/NAD-bd_sf"/>
</dbReference>
<comment type="caution">
    <text evidence="4">The sequence shown here is derived from an EMBL/GenBank/DDBJ whole genome shotgun (WGS) entry which is preliminary data.</text>
</comment>
<feature type="domain" description="Amine oxidase" evidence="3">
    <location>
        <begin position="13"/>
        <end position="466"/>
    </location>
</feature>
<dbReference type="GO" id="GO:0006338">
    <property type="term" value="P:chromatin remodeling"/>
    <property type="evidence" value="ECO:0007669"/>
    <property type="project" value="TreeGrafter"/>
</dbReference>
<evidence type="ECO:0000256" key="1">
    <source>
        <dbReference type="ARBA" id="ARBA00005995"/>
    </source>
</evidence>
<dbReference type="AlphaFoldDB" id="A0A9P7B9E0"/>
<dbReference type="EMBL" id="PUHQ01000009">
    <property type="protein sequence ID" value="KAG0665389.1"/>
    <property type="molecule type" value="Genomic_DNA"/>
</dbReference>
<evidence type="ECO:0000313" key="4">
    <source>
        <dbReference type="EMBL" id="KAG0665389.1"/>
    </source>
</evidence>
<dbReference type="InterPro" id="IPR002937">
    <property type="entry name" value="Amino_oxidase"/>
</dbReference>
<evidence type="ECO:0000256" key="2">
    <source>
        <dbReference type="ARBA" id="ARBA00023002"/>
    </source>
</evidence>
<keyword evidence="2" id="KW-0560">Oxidoreductase</keyword>
<dbReference type="PANTHER" id="PTHR10742:SF386">
    <property type="entry name" value="LYSINE-SPECIFIC HISTONE DEMETHYLASE 1A"/>
    <property type="match status" value="1"/>
</dbReference>
<name>A0A9P7B9E0_RHOMI</name>
<dbReference type="GO" id="GO:0016491">
    <property type="term" value="F:oxidoreductase activity"/>
    <property type="evidence" value="ECO:0007669"/>
    <property type="project" value="UniProtKB-KW"/>
</dbReference>
<dbReference type="Gene3D" id="3.90.660.10">
    <property type="match status" value="1"/>
</dbReference>
<dbReference type="SUPFAM" id="SSF51905">
    <property type="entry name" value="FAD/NAD(P)-binding domain"/>
    <property type="match status" value="1"/>
</dbReference>
<reference evidence="4 5" key="1">
    <citation type="submission" date="2020-11" db="EMBL/GenBank/DDBJ databases">
        <title>Kefir isolates.</title>
        <authorList>
            <person name="Marcisauskas S."/>
            <person name="Kim Y."/>
            <person name="Blasche S."/>
        </authorList>
    </citation>
    <scope>NUCLEOTIDE SEQUENCE [LARGE SCALE GENOMIC DNA]</scope>
    <source>
        <strain evidence="4 5">KR</strain>
    </source>
</reference>
<keyword evidence="5" id="KW-1185">Reference proteome</keyword>
<dbReference type="SUPFAM" id="SSF54373">
    <property type="entry name" value="FAD-linked reductases, C-terminal domain"/>
    <property type="match status" value="1"/>
</dbReference>
<sequence length="495" mass="51485">MAKYDAIIIGCGMSGLAAARQLAPFKVAILEARNRLGGRILTADSSMGLKEPVDLGGSMVHGYREGNPVARLITAELGMEVHVPEGAKGLVYGPEGPLAEAEATSLFATSAQNSFVPQPGTSPSTSVADLLLPKLAHDPRLVALARTAEIGAGVALEEQSAKFAGFEQGFKGTDGFPVGGYGEVIANLASDVKASGGEIHLDTVVTSIEDVEEGEEAATYVKVTAENGQTYTARAVISTIPHAVLKQNPPKFSPPLPASFISALARIQTGALEKIVLSYPSAWWPSPDQNGSFLLLPLEPTTGDNTSSDSLEALFASTVIPVTSFERIGMNPHPTLLAYIGASAARVLARCSTDEVADAFHAYLVKRLGGGGGGGESSTIPTPSTKLVTTWLSDPFSLGATSAPVTLPNSSSSTTASANGDEYSTPLDYILVSRPAWQGRLGFAGEHTDLDNHGSVAGAFVSGKREGLRVKELLERVAAQEAEEEEAAKAASRSI</sequence>
<dbReference type="GO" id="GO:0050660">
    <property type="term" value="F:flavin adenine dinucleotide binding"/>
    <property type="evidence" value="ECO:0007669"/>
    <property type="project" value="TreeGrafter"/>
</dbReference>
<dbReference type="InterPro" id="IPR050281">
    <property type="entry name" value="Flavin_monoamine_oxidase"/>
</dbReference>
<dbReference type="Proteomes" id="UP000777482">
    <property type="component" value="Unassembled WGS sequence"/>
</dbReference>
<dbReference type="Pfam" id="PF01593">
    <property type="entry name" value="Amino_oxidase"/>
    <property type="match status" value="1"/>
</dbReference>
<gene>
    <name evidence="4" type="ORF">C6P46_006836</name>
</gene>
<dbReference type="GO" id="GO:0003682">
    <property type="term" value="F:chromatin binding"/>
    <property type="evidence" value="ECO:0007669"/>
    <property type="project" value="TreeGrafter"/>
</dbReference>